<gene>
    <name evidence="5" type="ORF">ACFQ11_18220</name>
</gene>
<name>A0ABW3ES07_9ACTN</name>
<evidence type="ECO:0000259" key="4">
    <source>
        <dbReference type="Pfam" id="PF04586"/>
    </source>
</evidence>
<dbReference type="GO" id="GO:0008233">
    <property type="term" value="F:peptidase activity"/>
    <property type="evidence" value="ECO:0007669"/>
    <property type="project" value="UniProtKB-KW"/>
</dbReference>
<keyword evidence="6" id="KW-1185">Reference proteome</keyword>
<keyword evidence="3" id="KW-0378">Hydrolase</keyword>
<comment type="caution">
    <text evidence="5">The sequence shown here is derived from an EMBL/GenBank/DDBJ whole genome shotgun (WGS) entry which is preliminary data.</text>
</comment>
<accession>A0ABW3ES07</accession>
<proteinExistence type="predicted"/>
<dbReference type="NCBIfam" id="TIGR01543">
    <property type="entry name" value="proheadase_HK97"/>
    <property type="match status" value="1"/>
</dbReference>
<protein>
    <submittedName>
        <fullName evidence="5">HK97 family phage prohead protease</fullName>
    </submittedName>
</protein>
<dbReference type="Pfam" id="PF04586">
    <property type="entry name" value="Peptidase_S78"/>
    <property type="match status" value="1"/>
</dbReference>
<dbReference type="GO" id="GO:0006508">
    <property type="term" value="P:proteolysis"/>
    <property type="evidence" value="ECO:0007669"/>
    <property type="project" value="UniProtKB-KW"/>
</dbReference>
<organism evidence="5 6">
    <name type="scientific">Actinomadura sediminis</name>
    <dbReference type="NCBI Taxonomy" id="1038904"/>
    <lineage>
        <taxon>Bacteria</taxon>
        <taxon>Bacillati</taxon>
        <taxon>Actinomycetota</taxon>
        <taxon>Actinomycetes</taxon>
        <taxon>Streptosporangiales</taxon>
        <taxon>Thermomonosporaceae</taxon>
        <taxon>Actinomadura</taxon>
    </lineage>
</organism>
<dbReference type="RefSeq" id="WP_378300020.1">
    <property type="nucleotide sequence ID" value="NZ_JBHTJA010000034.1"/>
</dbReference>
<evidence type="ECO:0000313" key="5">
    <source>
        <dbReference type="EMBL" id="MFD0902340.1"/>
    </source>
</evidence>
<dbReference type="Proteomes" id="UP001596972">
    <property type="component" value="Unassembled WGS sequence"/>
</dbReference>
<reference evidence="6" key="1">
    <citation type="journal article" date="2019" name="Int. J. Syst. Evol. Microbiol.">
        <title>The Global Catalogue of Microorganisms (GCM) 10K type strain sequencing project: providing services to taxonomists for standard genome sequencing and annotation.</title>
        <authorList>
            <consortium name="The Broad Institute Genomics Platform"/>
            <consortium name="The Broad Institute Genome Sequencing Center for Infectious Disease"/>
            <person name="Wu L."/>
            <person name="Ma J."/>
        </authorList>
    </citation>
    <scope>NUCLEOTIDE SEQUENCE [LARGE SCALE GENOMIC DNA]</scope>
    <source>
        <strain evidence="6">JCM 31202</strain>
    </source>
</reference>
<evidence type="ECO:0000256" key="1">
    <source>
        <dbReference type="ARBA" id="ARBA00022612"/>
    </source>
</evidence>
<keyword evidence="2 5" id="KW-0645">Protease</keyword>
<feature type="domain" description="Prohead serine protease" evidence="4">
    <location>
        <begin position="14"/>
        <end position="166"/>
    </location>
</feature>
<dbReference type="InterPro" id="IPR054613">
    <property type="entry name" value="Peptidase_S78_dom"/>
</dbReference>
<keyword evidence="1" id="KW-1188">Viral release from host cell</keyword>
<sequence length="225" mass="24889">MTYELERRFTAVPVEVRADGERRRIGGYASIFNRYSQNLGGFVEVVERSAFNKSRGDGWPDVIARYNHDDNMLLGSTGGGTLNLSVDETGLTYDVEPPASRSDIVELVQRGDVRKSSFAFRVMPEGDEWGVNDQGFPTRRLHSVQLIDVAPVNVPAYTDTSAGLRSLAEHVGAEVEEVRSMAEADELRKFFVRTDNRGKPVKPVKRTFGPAAAAALLARKSDPWA</sequence>
<dbReference type="InterPro" id="IPR006433">
    <property type="entry name" value="Prohead_protease"/>
</dbReference>
<evidence type="ECO:0000256" key="2">
    <source>
        <dbReference type="ARBA" id="ARBA00022670"/>
    </source>
</evidence>
<evidence type="ECO:0000256" key="3">
    <source>
        <dbReference type="ARBA" id="ARBA00022801"/>
    </source>
</evidence>
<dbReference type="EMBL" id="JBHTJA010000034">
    <property type="protein sequence ID" value="MFD0902340.1"/>
    <property type="molecule type" value="Genomic_DNA"/>
</dbReference>
<evidence type="ECO:0000313" key="6">
    <source>
        <dbReference type="Proteomes" id="UP001596972"/>
    </source>
</evidence>